<dbReference type="InterPro" id="IPR045378">
    <property type="entry name" value="LNT_N"/>
</dbReference>
<evidence type="ECO:0000259" key="10">
    <source>
        <dbReference type="PROSITE" id="PS50263"/>
    </source>
</evidence>
<evidence type="ECO:0000256" key="9">
    <source>
        <dbReference type="HAMAP-Rule" id="MF_01148"/>
    </source>
</evidence>
<keyword evidence="12" id="KW-1185">Reference proteome</keyword>
<evidence type="ECO:0000313" key="12">
    <source>
        <dbReference type="Proteomes" id="UP001595897"/>
    </source>
</evidence>
<dbReference type="GO" id="GO:0016746">
    <property type="term" value="F:acyltransferase activity"/>
    <property type="evidence" value="ECO:0007669"/>
    <property type="project" value="UniProtKB-KW"/>
</dbReference>
<accession>A0ABV9LV32</accession>
<feature type="domain" description="CN hydrolase" evidence="10">
    <location>
        <begin position="209"/>
        <end position="460"/>
    </location>
</feature>
<evidence type="ECO:0000256" key="1">
    <source>
        <dbReference type="ARBA" id="ARBA00004651"/>
    </source>
</evidence>
<dbReference type="InterPro" id="IPR003010">
    <property type="entry name" value="C-N_Hydrolase"/>
</dbReference>
<evidence type="ECO:0000313" key="11">
    <source>
        <dbReference type="EMBL" id="MFC4699710.1"/>
    </source>
</evidence>
<dbReference type="Proteomes" id="UP001595897">
    <property type="component" value="Unassembled WGS sequence"/>
</dbReference>
<dbReference type="RefSeq" id="WP_382406485.1">
    <property type="nucleotide sequence ID" value="NZ_JBHSGU010000002.1"/>
</dbReference>
<keyword evidence="7 9" id="KW-0472">Membrane</keyword>
<evidence type="ECO:0000256" key="6">
    <source>
        <dbReference type="ARBA" id="ARBA00022989"/>
    </source>
</evidence>
<keyword evidence="5 9" id="KW-0812">Transmembrane</keyword>
<evidence type="ECO:0000256" key="5">
    <source>
        <dbReference type="ARBA" id="ARBA00022692"/>
    </source>
</evidence>
<dbReference type="PANTHER" id="PTHR38686">
    <property type="entry name" value="APOLIPOPROTEIN N-ACYLTRANSFERASE"/>
    <property type="match status" value="1"/>
</dbReference>
<reference evidence="12" key="1">
    <citation type="journal article" date="2019" name="Int. J. Syst. Evol. Microbiol.">
        <title>The Global Catalogue of Microorganisms (GCM) 10K type strain sequencing project: providing services to taxonomists for standard genome sequencing and annotation.</title>
        <authorList>
            <consortium name="The Broad Institute Genomics Platform"/>
            <consortium name="The Broad Institute Genome Sequencing Center for Infectious Disease"/>
            <person name="Wu L."/>
            <person name="Ma J."/>
        </authorList>
    </citation>
    <scope>NUCLEOTIDE SEQUENCE [LARGE SCALE GENOMIC DNA]</scope>
    <source>
        <strain evidence="12">KACC 12507</strain>
    </source>
</reference>
<comment type="caution">
    <text evidence="11">The sequence shown here is derived from an EMBL/GenBank/DDBJ whole genome shotgun (WGS) entry which is preliminary data.</text>
</comment>
<feature type="transmembrane region" description="Helical" evidence="9">
    <location>
        <begin position="70"/>
        <end position="90"/>
    </location>
</feature>
<evidence type="ECO:0000256" key="4">
    <source>
        <dbReference type="ARBA" id="ARBA00022679"/>
    </source>
</evidence>
<dbReference type="EC" id="2.3.1.269" evidence="9"/>
<dbReference type="InterPro" id="IPR036526">
    <property type="entry name" value="C-N_Hydrolase_sf"/>
</dbReference>
<comment type="function">
    <text evidence="9">Catalyzes the phospholipid dependent N-acylation of the N-terminal cysteine of apolipoprotein, the last step in lipoprotein maturation.</text>
</comment>
<dbReference type="PROSITE" id="PS50263">
    <property type="entry name" value="CN_HYDROLASE"/>
    <property type="match status" value="1"/>
</dbReference>
<evidence type="ECO:0000256" key="7">
    <source>
        <dbReference type="ARBA" id="ARBA00023136"/>
    </source>
</evidence>
<keyword evidence="8 9" id="KW-0012">Acyltransferase</keyword>
<dbReference type="NCBIfam" id="TIGR00546">
    <property type="entry name" value="lnt"/>
    <property type="match status" value="1"/>
</dbReference>
<feature type="transmembrane region" description="Helical" evidence="9">
    <location>
        <begin position="44"/>
        <end position="64"/>
    </location>
</feature>
<dbReference type="Pfam" id="PF20154">
    <property type="entry name" value="LNT_N"/>
    <property type="match status" value="1"/>
</dbReference>
<dbReference type="EMBL" id="JBHSGU010000002">
    <property type="protein sequence ID" value="MFC4699710.1"/>
    <property type="molecule type" value="Genomic_DNA"/>
</dbReference>
<feature type="transmembrane region" description="Helical" evidence="9">
    <location>
        <begin position="139"/>
        <end position="162"/>
    </location>
</feature>
<keyword evidence="6 9" id="KW-1133">Transmembrane helix</keyword>
<proteinExistence type="inferred from homology"/>
<feature type="transmembrane region" description="Helical" evidence="9">
    <location>
        <begin position="97"/>
        <end position="119"/>
    </location>
</feature>
<evidence type="ECO:0000256" key="8">
    <source>
        <dbReference type="ARBA" id="ARBA00023315"/>
    </source>
</evidence>
<dbReference type="CDD" id="cd07571">
    <property type="entry name" value="ALP_N-acyl_transferase"/>
    <property type="match status" value="1"/>
</dbReference>
<feature type="transmembrane region" description="Helical" evidence="9">
    <location>
        <begin position="15"/>
        <end position="32"/>
    </location>
</feature>
<dbReference type="PANTHER" id="PTHR38686:SF1">
    <property type="entry name" value="APOLIPOPROTEIN N-ACYLTRANSFERASE"/>
    <property type="match status" value="1"/>
</dbReference>
<feature type="transmembrane region" description="Helical" evidence="9">
    <location>
        <begin position="174"/>
        <end position="196"/>
    </location>
</feature>
<name>A0ABV9LV32_9ALTE</name>
<dbReference type="Gene3D" id="3.60.110.10">
    <property type="entry name" value="Carbon-nitrogen hydrolase"/>
    <property type="match status" value="1"/>
</dbReference>
<keyword evidence="4 9" id="KW-0808">Transferase</keyword>
<dbReference type="SUPFAM" id="SSF56317">
    <property type="entry name" value="Carbon-nitrogen hydrolase"/>
    <property type="match status" value="1"/>
</dbReference>
<comment type="pathway">
    <text evidence="9">Protein modification; lipoprotein biosynthesis (N-acyl transfer).</text>
</comment>
<gene>
    <name evidence="9 11" type="primary">lnt</name>
    <name evidence="11" type="ORF">ACFO4O_06025</name>
</gene>
<dbReference type="Pfam" id="PF00795">
    <property type="entry name" value="CN_hydrolase"/>
    <property type="match status" value="1"/>
</dbReference>
<dbReference type="HAMAP" id="MF_01148">
    <property type="entry name" value="Lnt"/>
    <property type="match status" value="1"/>
</dbReference>
<comment type="catalytic activity">
    <reaction evidence="9">
        <text>N-terminal S-1,2-diacyl-sn-glyceryl-L-cysteinyl-[lipoprotein] + a glycerophospholipid = N-acyl-S-1,2-diacyl-sn-glyceryl-L-cysteinyl-[lipoprotein] + a 2-acyl-sn-glycero-3-phospholipid + H(+)</text>
        <dbReference type="Rhea" id="RHEA:48228"/>
        <dbReference type="Rhea" id="RHEA-COMP:14681"/>
        <dbReference type="Rhea" id="RHEA-COMP:14684"/>
        <dbReference type="ChEBI" id="CHEBI:15378"/>
        <dbReference type="ChEBI" id="CHEBI:136912"/>
        <dbReference type="ChEBI" id="CHEBI:140656"/>
        <dbReference type="ChEBI" id="CHEBI:140657"/>
        <dbReference type="ChEBI" id="CHEBI:140660"/>
        <dbReference type="EC" id="2.3.1.269"/>
    </reaction>
</comment>
<comment type="similarity">
    <text evidence="2 9">Belongs to the CN hydrolase family. Apolipoprotein N-acyltransferase subfamily.</text>
</comment>
<evidence type="ECO:0000256" key="3">
    <source>
        <dbReference type="ARBA" id="ARBA00022475"/>
    </source>
</evidence>
<evidence type="ECO:0000256" key="2">
    <source>
        <dbReference type="ARBA" id="ARBA00010065"/>
    </source>
</evidence>
<dbReference type="InterPro" id="IPR004563">
    <property type="entry name" value="Apolipo_AcylTrfase"/>
</dbReference>
<comment type="subcellular location">
    <subcellularLocation>
        <location evidence="1 9">Cell membrane</location>
        <topology evidence="1 9">Multi-pass membrane protein</topology>
    </subcellularLocation>
</comment>
<sequence>MLLGGVLTFSYAPFGQWWLPFVVLPLWLTLVAKHGESAFKTGWWFGLGFFGAGISWVHVSIATFGGVPLVVSVFLMLVLCSYLALFPAVFSRILKQYFPIALWPLAAPGLWLASEWLRANLLTGFPWLSVGYSQTNSPLQSLFPLIGEIGVSALMLMFAALIASSVVLKTKQSIFSSLTVTLVLCVTVFIAKQYVWVMETGETRTAALVQGNIEQSIRWEPEQDRPIMEKYLALSEQAWGADIVIWPEAAIPRLEVLATGFLSDLDRSATSHNSALITGIVDVNLENDQAFNKLIALGLDTPTDNTSVYRYPSKNVFKKHHLLPIGEFVPFEALLRPLAPIFDLPMSSFSRGDYVQDNLMAKGILLAPAICFEIAFPSQILANIRPETDAIVTVSNDAWFGDSHGPHQHLQIARARAIEFGRPVLRATNTGLTAAYDHQGQILGRLAQFEDGVLQVEFPLVEGSTPYYRFGNAPMMLLGGLGISLALSMRFKKKF</sequence>
<organism evidence="11 12">
    <name type="scientific">Glaciecola siphonariae</name>
    <dbReference type="NCBI Taxonomy" id="521012"/>
    <lineage>
        <taxon>Bacteria</taxon>
        <taxon>Pseudomonadati</taxon>
        <taxon>Pseudomonadota</taxon>
        <taxon>Gammaproteobacteria</taxon>
        <taxon>Alteromonadales</taxon>
        <taxon>Alteromonadaceae</taxon>
        <taxon>Glaciecola</taxon>
    </lineage>
</organism>
<protein>
    <recommendedName>
        <fullName evidence="9">Apolipoprotein N-acyltransferase</fullName>
        <shortName evidence="9">ALP N-acyltransferase</shortName>
        <ecNumber evidence="9">2.3.1.269</ecNumber>
    </recommendedName>
</protein>
<keyword evidence="3 9" id="KW-1003">Cell membrane</keyword>